<evidence type="ECO:0000313" key="1">
    <source>
        <dbReference type="EMBL" id="OIQ87723.1"/>
    </source>
</evidence>
<dbReference type="EMBL" id="MLJW01000407">
    <property type="protein sequence ID" value="OIQ87723.1"/>
    <property type="molecule type" value="Genomic_DNA"/>
</dbReference>
<protein>
    <submittedName>
        <fullName evidence="1">Uncharacterized protein</fullName>
    </submittedName>
</protein>
<proteinExistence type="predicted"/>
<dbReference type="AlphaFoldDB" id="A0A1J5RDK9"/>
<gene>
    <name evidence="1" type="ORF">GALL_304010</name>
</gene>
<comment type="caution">
    <text evidence="1">The sequence shown here is derived from an EMBL/GenBank/DDBJ whole genome shotgun (WGS) entry which is preliminary data.</text>
</comment>
<reference evidence="1" key="1">
    <citation type="submission" date="2016-10" db="EMBL/GenBank/DDBJ databases">
        <title>Sequence of Gallionella enrichment culture.</title>
        <authorList>
            <person name="Poehlein A."/>
            <person name="Muehling M."/>
            <person name="Daniel R."/>
        </authorList>
    </citation>
    <scope>NUCLEOTIDE SEQUENCE</scope>
</reference>
<name>A0A1J5RDK9_9ZZZZ</name>
<accession>A0A1J5RDK9</accession>
<organism evidence="1">
    <name type="scientific">mine drainage metagenome</name>
    <dbReference type="NCBI Taxonomy" id="410659"/>
    <lineage>
        <taxon>unclassified sequences</taxon>
        <taxon>metagenomes</taxon>
        <taxon>ecological metagenomes</taxon>
    </lineage>
</organism>
<sequence length="68" mass="7323">MVQPDIIVLPGLMGDDGHYIQIVRCSFPSSQGAADESHASAQSPQRGRASLRAVLSEPVLFAYRTAPR</sequence>